<dbReference type="Pfam" id="PF13643">
    <property type="entry name" value="DUF4145"/>
    <property type="match status" value="1"/>
</dbReference>
<dbReference type="PANTHER" id="PTHR47396">
    <property type="entry name" value="TYPE I RESTRICTION ENZYME ECOKI R PROTEIN"/>
    <property type="match status" value="1"/>
</dbReference>
<dbReference type="SUPFAM" id="SSF52540">
    <property type="entry name" value="P-loop containing nucleoside triphosphate hydrolases"/>
    <property type="match status" value="2"/>
</dbReference>
<dbReference type="InterPro" id="IPR013670">
    <property type="entry name" value="EcoEI_R_C_dom"/>
</dbReference>
<dbReference type="CDD" id="cd18799">
    <property type="entry name" value="SF2_C_EcoAI-like"/>
    <property type="match status" value="1"/>
</dbReference>
<gene>
    <name evidence="3" type="ORF">AM629_08605</name>
</gene>
<dbReference type="InterPro" id="IPR007409">
    <property type="entry name" value="Restrct_endonuc_type1_HsdR_N"/>
</dbReference>
<evidence type="ECO:0000313" key="3">
    <source>
        <dbReference type="EMBL" id="KOY62399.1"/>
    </source>
</evidence>
<dbReference type="Pfam" id="PF04851">
    <property type="entry name" value="ResIII"/>
    <property type="match status" value="1"/>
</dbReference>
<keyword evidence="3" id="KW-0547">Nucleotide-binding</keyword>
<evidence type="ECO:0000256" key="1">
    <source>
        <dbReference type="SAM" id="Coils"/>
    </source>
</evidence>
<dbReference type="RefSeq" id="WP_054478034.1">
    <property type="nucleotide sequence ID" value="NZ_CAWMRL010000018.1"/>
</dbReference>
<keyword evidence="4" id="KW-1185">Reference proteome</keyword>
<dbReference type="Proteomes" id="UP000037727">
    <property type="component" value="Unassembled WGS sequence"/>
</dbReference>
<dbReference type="Gene3D" id="3.40.50.300">
    <property type="entry name" value="P-loop containing nucleotide triphosphate hydrolases"/>
    <property type="match status" value="2"/>
</dbReference>
<evidence type="ECO:0000259" key="2">
    <source>
        <dbReference type="PROSITE" id="PS51192"/>
    </source>
</evidence>
<dbReference type="Pfam" id="PF04313">
    <property type="entry name" value="HSDR_N"/>
    <property type="match status" value="1"/>
</dbReference>
<keyword evidence="3" id="KW-0347">Helicase</keyword>
<proteinExistence type="predicted"/>
<keyword evidence="1" id="KW-0175">Coiled coil</keyword>
<evidence type="ECO:0000313" key="4">
    <source>
        <dbReference type="Proteomes" id="UP000037727"/>
    </source>
</evidence>
<dbReference type="InterPro" id="IPR027417">
    <property type="entry name" value="P-loop_NTPase"/>
</dbReference>
<dbReference type="SMART" id="SM00487">
    <property type="entry name" value="DEXDc"/>
    <property type="match status" value="1"/>
</dbReference>
<dbReference type="Gene3D" id="3.90.1570.30">
    <property type="match status" value="1"/>
</dbReference>
<comment type="caution">
    <text evidence="3">The sequence shown here is derived from an EMBL/GenBank/DDBJ whole genome shotgun (WGS) entry which is preliminary data.</text>
</comment>
<dbReference type="EMBL" id="LJCS01000018">
    <property type="protein sequence ID" value="KOY62399.1"/>
    <property type="molecule type" value="Genomic_DNA"/>
</dbReference>
<dbReference type="InterPro" id="IPR014001">
    <property type="entry name" value="Helicase_ATP-bd"/>
</dbReference>
<dbReference type="CDD" id="cd18032">
    <property type="entry name" value="DEXHc_RE_I_III_res"/>
    <property type="match status" value="1"/>
</dbReference>
<dbReference type="PROSITE" id="PS51192">
    <property type="entry name" value="HELICASE_ATP_BIND_1"/>
    <property type="match status" value="1"/>
</dbReference>
<keyword evidence="3" id="KW-0378">Hydrolase</keyword>
<feature type="coiled-coil region" evidence="1">
    <location>
        <begin position="158"/>
        <end position="200"/>
    </location>
</feature>
<feature type="domain" description="Helicase ATP-binding" evidence="2">
    <location>
        <begin position="375"/>
        <end position="527"/>
    </location>
</feature>
<dbReference type="PANTHER" id="PTHR47396:SF1">
    <property type="entry name" value="ATP-DEPENDENT HELICASE IRC3-RELATED"/>
    <property type="match status" value="1"/>
</dbReference>
<protein>
    <submittedName>
        <fullName evidence="3">DEAD/DEAH box helicase</fullName>
    </submittedName>
</protein>
<dbReference type="InterPro" id="IPR050742">
    <property type="entry name" value="Helicase_Restrict-Modif_Enz"/>
</dbReference>
<feature type="coiled-coil region" evidence="1">
    <location>
        <begin position="790"/>
        <end position="817"/>
    </location>
</feature>
<dbReference type="InterPro" id="IPR006935">
    <property type="entry name" value="Helicase/UvrB_N"/>
</dbReference>
<sequence length="1137" mass="131310">MEQSLNFEMLRSQWPELAELARMAERYVHSDQESCLVKLRNFDELIVRWLYRQERLPEGFKANLYDLMNADVFTSMMPEVIIMKMDALRIHGNRAAHGGRIKAKDTYWLLKEAFLLGVWLYVRYGHGNVDDCPKFTLPPLSSSSNTADKKRLEEALKAQDESRERELALQRALQQEQEKAELLTQRLNEAKARNQQVADILAIDEAETRRRLIDSRLISADWHVGTELQNTDQVTQEHPVKEQPTTSGEGYADYVLWDDTHKPLAVIEAKKTSVNAEQGRIQARLYADWLEKEYGQRPVIFYTNGYDIWLWDDHKTQGYPPRRIFGFYSKESLQYLIQQRETRLPLNTVPHVKDSNGQLVAGRLYQLETIARVSERFTNKYRQALIVQATGTGKTRVAIALSKLMIDARWVKRVLFLCDRKELRKQAGNAFKQFTNDPLYVVGKSKREDMQNARIYIATYPGMLKIMDRFDVGYFDLIIADESHRSIYNVYGDLFKYFDALQVGLTATPIDMVSKTTFGLFGCEGRIPTANYSLEDAIADNNLVPYEVVTHTTQFLRDGIKREKLSDAQIRELEDQGIDPNILEFEGPALDEAIFNKDTNRHILRNLMENGLKDHDGQLPGKTIIFARNHTHAILLNKLFDGMYPQFAGRFCQVIDNYDPRAEQLIDDFKGLDESTNKELTIAISVDMLDTGIDVPEIVNLVFAKPVKSKVKFWQMIGRGTRLCLGLYGEDKNGKSLDKQKFRIFDHWDNFEYHELRTEEAEVIPTKSLAQKRFEAWIALGAAAQRKFDKQAVILVARQLQEQINALDEKSIAVQEKWQQKVQYSNEKVLQQFSPKTQQDLLTILAPLMQWVDVRGQSEALRFDMDILAAQTARYTNPDELDVLWPIIVEKLERLPPHLVQVQQQGQRINQLRELTWWKKASLEELEDIRIHLRGIMHLMEKEVTTRSGTLNVDITENINLIQSETRKTNIRSIDFKLYRQQVQGALEPLFQHNPVLKKIRNGEPVTETELNELAKLVLIQNPNVDIRALKEFYPQATASLDQLLRTIIGMDGKAVTARFAQFASHNRLNSQQLRFLDLLKNHIRDFGTIEMKQLFEQPFTHIHNEGVTGIFPDMTQIARLQKIVEELGVVTSTPAV</sequence>
<organism evidence="3 4">
    <name type="scientific">Photorhabdus heterorhabditis</name>
    <dbReference type="NCBI Taxonomy" id="880156"/>
    <lineage>
        <taxon>Bacteria</taxon>
        <taxon>Pseudomonadati</taxon>
        <taxon>Pseudomonadota</taxon>
        <taxon>Gammaproteobacteria</taxon>
        <taxon>Enterobacterales</taxon>
        <taxon>Morganellaceae</taxon>
        <taxon>Photorhabdus</taxon>
    </lineage>
</organism>
<reference evidence="3 4" key="1">
    <citation type="submission" date="2015-09" db="EMBL/GenBank/DDBJ databases">
        <title>Draft genome sequence and assembly of Photorhabdus sp. VMG, a bacterial symbiont associated with Heterorhabditis zealandica.</title>
        <authorList>
            <person name="Naidoo S."/>
            <person name="Featherston J."/>
            <person name="Mothupi B."/>
            <person name="Gray V.M."/>
        </authorList>
    </citation>
    <scope>NUCLEOTIDE SEQUENCE [LARGE SCALE GENOMIC DNA]</scope>
    <source>
        <strain evidence="3 4">VMG</strain>
    </source>
</reference>
<name>A0ABR5KCU2_9GAMM</name>
<keyword evidence="3" id="KW-0067">ATP-binding</keyword>
<dbReference type="Pfam" id="PF08463">
    <property type="entry name" value="EcoEI_R_C"/>
    <property type="match status" value="1"/>
</dbReference>
<dbReference type="GO" id="GO:0004386">
    <property type="term" value="F:helicase activity"/>
    <property type="evidence" value="ECO:0007669"/>
    <property type="project" value="UniProtKB-KW"/>
</dbReference>
<dbReference type="InterPro" id="IPR025285">
    <property type="entry name" value="DUF4145"/>
</dbReference>
<accession>A0ABR5KCU2</accession>